<accession>A0A0U1M0S2</accession>
<evidence type="ECO:0000256" key="1">
    <source>
        <dbReference type="ARBA" id="ARBA00004141"/>
    </source>
</evidence>
<feature type="transmembrane region" description="Helical" evidence="6">
    <location>
        <begin position="90"/>
        <end position="108"/>
    </location>
</feature>
<dbReference type="InterPro" id="IPR011701">
    <property type="entry name" value="MFS"/>
</dbReference>
<feature type="transmembrane region" description="Helical" evidence="6">
    <location>
        <begin position="305"/>
        <end position="327"/>
    </location>
</feature>
<feature type="region of interest" description="Disordered" evidence="5">
    <location>
        <begin position="1"/>
        <end position="37"/>
    </location>
</feature>
<evidence type="ECO:0000256" key="5">
    <source>
        <dbReference type="SAM" id="MobiDB-lite"/>
    </source>
</evidence>
<name>A0A0U1M0S2_TALIS</name>
<comment type="subcellular location">
    <subcellularLocation>
        <location evidence="1">Membrane</location>
        <topology evidence="1">Multi-pass membrane protein</topology>
    </subcellularLocation>
</comment>
<keyword evidence="2 6" id="KW-0812">Transmembrane</keyword>
<evidence type="ECO:0000313" key="8">
    <source>
        <dbReference type="EMBL" id="CRG88716.1"/>
    </source>
</evidence>
<dbReference type="PROSITE" id="PS50850">
    <property type="entry name" value="MFS"/>
    <property type="match status" value="1"/>
</dbReference>
<evidence type="ECO:0000256" key="3">
    <source>
        <dbReference type="ARBA" id="ARBA00022989"/>
    </source>
</evidence>
<feature type="transmembrane region" description="Helical" evidence="6">
    <location>
        <begin position="347"/>
        <end position="366"/>
    </location>
</feature>
<dbReference type="GO" id="GO:0005886">
    <property type="term" value="C:plasma membrane"/>
    <property type="evidence" value="ECO:0007669"/>
    <property type="project" value="TreeGrafter"/>
</dbReference>
<proteinExistence type="predicted"/>
<dbReference type="Gene3D" id="1.20.1250.20">
    <property type="entry name" value="MFS general substrate transporter like domains"/>
    <property type="match status" value="1"/>
</dbReference>
<dbReference type="Proteomes" id="UP000054383">
    <property type="component" value="Unassembled WGS sequence"/>
</dbReference>
<dbReference type="GO" id="GO:0022857">
    <property type="term" value="F:transmembrane transporter activity"/>
    <property type="evidence" value="ECO:0007669"/>
    <property type="project" value="InterPro"/>
</dbReference>
<dbReference type="STRING" id="28573.A0A0U1M0S2"/>
<feature type="transmembrane region" description="Helical" evidence="6">
    <location>
        <begin position="266"/>
        <end position="285"/>
    </location>
</feature>
<evidence type="ECO:0000256" key="4">
    <source>
        <dbReference type="ARBA" id="ARBA00023136"/>
    </source>
</evidence>
<organism evidence="8 9">
    <name type="scientific">Talaromyces islandicus</name>
    <name type="common">Penicillium islandicum</name>
    <dbReference type="NCBI Taxonomy" id="28573"/>
    <lineage>
        <taxon>Eukaryota</taxon>
        <taxon>Fungi</taxon>
        <taxon>Dikarya</taxon>
        <taxon>Ascomycota</taxon>
        <taxon>Pezizomycotina</taxon>
        <taxon>Eurotiomycetes</taxon>
        <taxon>Eurotiomycetidae</taxon>
        <taxon>Eurotiales</taxon>
        <taxon>Trichocomaceae</taxon>
        <taxon>Talaromyces</taxon>
        <taxon>Talaromyces sect. Islandici</taxon>
    </lineage>
</organism>
<dbReference type="PANTHER" id="PTHR23502:SF74">
    <property type="entry name" value="MAJOR FACILITATOR SUPERFAMILY (MFS) PROFILE DOMAIN-CONTAINING PROTEIN"/>
    <property type="match status" value="1"/>
</dbReference>
<keyword evidence="4 6" id="KW-0472">Membrane</keyword>
<dbReference type="InterPro" id="IPR036259">
    <property type="entry name" value="MFS_trans_sf"/>
</dbReference>
<feature type="transmembrane region" description="Helical" evidence="6">
    <location>
        <begin position="438"/>
        <end position="461"/>
    </location>
</feature>
<keyword evidence="9" id="KW-1185">Reference proteome</keyword>
<evidence type="ECO:0000259" key="7">
    <source>
        <dbReference type="PROSITE" id="PS50850"/>
    </source>
</evidence>
<feature type="domain" description="Major facilitator superfamily (MFS) profile" evidence="7">
    <location>
        <begin position="51"/>
        <end position="466"/>
    </location>
</feature>
<evidence type="ECO:0000256" key="2">
    <source>
        <dbReference type="ARBA" id="ARBA00022692"/>
    </source>
</evidence>
<dbReference type="OMA" id="VMAFYMA"/>
<feature type="transmembrane region" description="Helical" evidence="6">
    <location>
        <begin position="372"/>
        <end position="392"/>
    </location>
</feature>
<dbReference type="SUPFAM" id="SSF103473">
    <property type="entry name" value="MFS general substrate transporter"/>
    <property type="match status" value="1"/>
</dbReference>
<feature type="transmembrane region" description="Helical" evidence="6">
    <location>
        <begin position="117"/>
        <end position="138"/>
    </location>
</feature>
<evidence type="ECO:0000313" key="9">
    <source>
        <dbReference type="Proteomes" id="UP000054383"/>
    </source>
</evidence>
<protein>
    <submittedName>
        <fullName evidence="8">Putative transporter C794,04c</fullName>
    </submittedName>
</protein>
<evidence type="ECO:0000256" key="6">
    <source>
        <dbReference type="SAM" id="Phobius"/>
    </source>
</evidence>
<sequence>MAVVTEISPGADGKAIHDAEKDTAATNKTPSPDETTARLAHDWTPTKKVFAASTIIYMNFNTTLGSSLPSGAGNALNDAFGVTSEKQKPLPVVVFLIGYTIGPIFAPLSEAYGRRPIFLVSFAVYTAFTLGCALAPNWPSFLFFRFLQGCGAAAPQTVSNGLFSDIYPDLKQRGRAVTVLGLTSNVGPLIGPIISGFSSSQNWKWQFWIALVMTAANWPMLLSMQETYSPVLRAREIGFHDSAKTPSFKEILLVLLRPIRITAEPLVFFTDLFILYQYIIFFLYFGMYPLVFQDTYGLSPGVSALMFLGTGLGGVLAIFIFLAWERFHTRAEQHGRAWALREEYRRLPLACLGGPLFAISEFWLGWSARPDIHWIVPALSGIPLGIGIDLTFMALNNYLTDAYGIYSASATASSVVTRNIFASIIIPLSTYPLYNNLGASWACTLLGGLCCLMTPIPFVFLRWGAALRARSPFCRQLNEIG</sequence>
<dbReference type="EMBL" id="CVMT01000005">
    <property type="protein sequence ID" value="CRG88716.1"/>
    <property type="molecule type" value="Genomic_DNA"/>
</dbReference>
<dbReference type="PANTHER" id="PTHR23502">
    <property type="entry name" value="MAJOR FACILITATOR SUPERFAMILY"/>
    <property type="match status" value="1"/>
</dbReference>
<dbReference type="Pfam" id="PF07690">
    <property type="entry name" value="MFS_1"/>
    <property type="match status" value="1"/>
</dbReference>
<feature type="transmembrane region" description="Helical" evidence="6">
    <location>
        <begin position="404"/>
        <end position="426"/>
    </location>
</feature>
<gene>
    <name evidence="8" type="ORF">PISL3812_05750</name>
</gene>
<keyword evidence="3 6" id="KW-1133">Transmembrane helix</keyword>
<feature type="compositionally biased region" description="Polar residues" evidence="5">
    <location>
        <begin position="24"/>
        <end position="34"/>
    </location>
</feature>
<dbReference type="InterPro" id="IPR020846">
    <property type="entry name" value="MFS_dom"/>
</dbReference>
<dbReference type="AlphaFoldDB" id="A0A0U1M0S2"/>
<dbReference type="CDD" id="cd17323">
    <property type="entry name" value="MFS_Tpo1_MDR_like"/>
    <property type="match status" value="1"/>
</dbReference>
<feature type="compositionally biased region" description="Basic and acidic residues" evidence="5">
    <location>
        <begin position="14"/>
        <end position="23"/>
    </location>
</feature>
<reference evidence="8 9" key="1">
    <citation type="submission" date="2015-04" db="EMBL/GenBank/DDBJ databases">
        <authorList>
            <person name="Syromyatnikov M.Y."/>
            <person name="Popov V.N."/>
        </authorList>
    </citation>
    <scope>NUCLEOTIDE SEQUENCE [LARGE SCALE GENOMIC DNA]</scope>
    <source>
        <strain evidence="8">WF-38-12</strain>
    </source>
</reference>
<dbReference type="OrthoDB" id="5141738at2759"/>